<dbReference type="GO" id="GO:0051213">
    <property type="term" value="F:dioxygenase activity"/>
    <property type="evidence" value="ECO:0007669"/>
    <property type="project" value="UniProtKB-KW"/>
</dbReference>
<dbReference type="Proteomes" id="UP000256884">
    <property type="component" value="Unassembled WGS sequence"/>
</dbReference>
<dbReference type="EMBL" id="QUNS01000002">
    <property type="protein sequence ID" value="REH54692.1"/>
    <property type="molecule type" value="Genomic_DNA"/>
</dbReference>
<organism evidence="2 3">
    <name type="scientific">Tenacibaculum gallaicum</name>
    <dbReference type="NCBI Taxonomy" id="561505"/>
    <lineage>
        <taxon>Bacteria</taxon>
        <taxon>Pseudomonadati</taxon>
        <taxon>Bacteroidota</taxon>
        <taxon>Flavobacteriia</taxon>
        <taxon>Flavobacteriales</taxon>
        <taxon>Flavobacteriaceae</taxon>
        <taxon>Tenacibaculum</taxon>
    </lineage>
</organism>
<name>A0A3E0I7J4_9FLAO</name>
<evidence type="ECO:0000259" key="1">
    <source>
        <dbReference type="PROSITE" id="PS51819"/>
    </source>
</evidence>
<dbReference type="AlphaFoldDB" id="A0A3E0I7J4"/>
<protein>
    <submittedName>
        <fullName evidence="2">Glyoxalase/bleomycin resistance protein/dioxygenase superfamily protein</fullName>
    </submittedName>
</protein>
<dbReference type="InterPro" id="IPR029068">
    <property type="entry name" value="Glyas_Bleomycin-R_OHBP_Dase"/>
</dbReference>
<proteinExistence type="predicted"/>
<keyword evidence="2" id="KW-0223">Dioxygenase</keyword>
<dbReference type="PANTHER" id="PTHR34109">
    <property type="entry name" value="BNAUNNG04460D PROTEIN-RELATED"/>
    <property type="match status" value="1"/>
</dbReference>
<comment type="caution">
    <text evidence="2">The sequence shown here is derived from an EMBL/GenBank/DDBJ whole genome shotgun (WGS) entry which is preliminary data.</text>
</comment>
<dbReference type="Pfam" id="PF00903">
    <property type="entry name" value="Glyoxalase"/>
    <property type="match status" value="1"/>
</dbReference>
<dbReference type="InterPro" id="IPR004360">
    <property type="entry name" value="Glyas_Fos-R_dOase_dom"/>
</dbReference>
<reference evidence="2 3" key="1">
    <citation type="submission" date="2018-08" db="EMBL/GenBank/DDBJ databases">
        <title>Genomic Encyclopedia of Type Strains, Phase IV (KMG-IV): sequencing the most valuable type-strain genomes for metagenomic binning, comparative biology and taxonomic classification.</title>
        <authorList>
            <person name="Goeker M."/>
        </authorList>
    </citation>
    <scope>NUCLEOTIDE SEQUENCE [LARGE SCALE GENOMIC DNA]</scope>
    <source>
        <strain evidence="2 3">DSM 18841</strain>
    </source>
</reference>
<evidence type="ECO:0000313" key="3">
    <source>
        <dbReference type="Proteomes" id="UP000256884"/>
    </source>
</evidence>
<dbReference type="InterPro" id="IPR037523">
    <property type="entry name" value="VOC_core"/>
</dbReference>
<dbReference type="Gene3D" id="3.30.720.110">
    <property type="match status" value="1"/>
</dbReference>
<gene>
    <name evidence="2" type="ORF">C7448_102215</name>
</gene>
<feature type="domain" description="VOC" evidence="1">
    <location>
        <begin position="23"/>
        <end position="144"/>
    </location>
</feature>
<dbReference type="SUPFAM" id="SSF54593">
    <property type="entry name" value="Glyoxalase/Bleomycin resistance protein/Dihydroxybiphenyl dioxygenase"/>
    <property type="match status" value="1"/>
</dbReference>
<accession>A0A3E0I7J4</accession>
<evidence type="ECO:0000313" key="2">
    <source>
        <dbReference type="EMBL" id="REH54692.1"/>
    </source>
</evidence>
<keyword evidence="2" id="KW-0560">Oxidoreductase</keyword>
<dbReference type="Gene3D" id="3.30.720.120">
    <property type="match status" value="1"/>
</dbReference>
<dbReference type="PROSITE" id="PS51819">
    <property type="entry name" value="VOC"/>
    <property type="match status" value="1"/>
</dbReference>
<keyword evidence="3" id="KW-1185">Reference proteome</keyword>
<sequence length="150" mass="17094">MKKLIIIGLILTVVSINAQTFKKMKLNAGIITEKLQETKKFYTQTLGFGVTFENDFYLLLHSPNKSSEISFLLPNHPSQKPIFQSAFNGKGVYLTIEVENVDSYYKQLKEKGTPIEIELRDEPWGDRHFAIIDPNGIGIDIVTYSKPEKK</sequence>